<evidence type="ECO:0000313" key="3">
    <source>
        <dbReference type="Proteomes" id="UP000256952"/>
    </source>
</evidence>
<gene>
    <name evidence="2" type="ORF">CBM2612_P0366</name>
    <name evidence="1" type="ORF">CBM2613_U40003</name>
</gene>
<geneLocation type="plasmid" evidence="2">
    <name>I</name>
</geneLocation>
<reference evidence="2 3" key="1">
    <citation type="submission" date="2018-01" db="EMBL/GenBank/DDBJ databases">
        <authorList>
            <person name="Gaut B.S."/>
            <person name="Morton B.R."/>
            <person name="Clegg M.T."/>
            <person name="Duvall M.R."/>
        </authorList>
    </citation>
    <scope>NUCLEOTIDE SEQUENCE</scope>
    <source>
        <strain evidence="2">Cupriavidus taiwanensis STM 8555</strain>
        <plasmid evidence="2">I</plasmid>
    </source>
</reference>
<reference evidence="1" key="2">
    <citation type="submission" date="2018-01" db="EMBL/GenBank/DDBJ databases">
        <authorList>
            <person name="Clerissi C."/>
        </authorList>
    </citation>
    <scope>NUCLEOTIDE SEQUENCE</scope>
    <source>
        <strain evidence="1">Cupriavidus taiwanensis STM 8556</strain>
    </source>
</reference>
<dbReference type="RefSeq" id="WP_115684100.1">
    <property type="nucleotide sequence ID" value="NZ_LT984809.1"/>
</dbReference>
<dbReference type="AlphaFoldDB" id="A0A375HAK5"/>
<protein>
    <submittedName>
        <fullName evidence="2">Uncharacterized protein</fullName>
    </submittedName>
</protein>
<dbReference type="Proteomes" id="UP000256952">
    <property type="component" value="Unassembled WGS sequence"/>
</dbReference>
<dbReference type="EMBL" id="OFTH01000055">
    <property type="protein sequence ID" value="SOZ75387.1"/>
    <property type="molecule type" value="Genomic_DNA"/>
</dbReference>
<sequence length="395" mass="43154">MPFLFVHGVNNRQDANYLREERMRTAFLTEIVAPVVGIDPAHQVFAPYWGGDGVSFWRDLAVIPKGSEVETFGSDENELPPSLGIAVAEGAVQTGDTLHALARKHPDVAIDLLFDALIQDAKTDADILVVAKAYQLAQLRLADTAEPWLALATEDDVLELVVDVVSPLQPADKDETFGGAGFWAMLEEGAKRLKLLGPDQLSQAIVGPSRRSLTRKLAAFIGDAFRYVTEREDGAQPGPIASSVLQALRQAAALARVKKEPLVVISHSFGGEIVYDILTHYAKDSELEIDAWVTVGSQVGLFEEMSLQWSSPGRVDRAATPREAIASPTRAKRWLNIVDTNDVLGFLVLTVFTAAVPDTVHDFKYNTGYPVTGAHSGYFKWPSFYKRLGQRLGGQ</sequence>
<keyword evidence="2" id="KW-0614">Plasmid</keyword>
<proteinExistence type="predicted"/>
<dbReference type="InterPro" id="IPR029058">
    <property type="entry name" value="AB_hydrolase_fold"/>
</dbReference>
<dbReference type="EMBL" id="LT984809">
    <property type="protein sequence ID" value="SPD49021.1"/>
    <property type="molecule type" value="Genomic_DNA"/>
</dbReference>
<evidence type="ECO:0000313" key="2">
    <source>
        <dbReference type="EMBL" id="SPD49021.1"/>
    </source>
</evidence>
<organism evidence="2">
    <name type="scientific">Cupriavidus taiwanensis</name>
    <dbReference type="NCBI Taxonomy" id="164546"/>
    <lineage>
        <taxon>Bacteria</taxon>
        <taxon>Pseudomonadati</taxon>
        <taxon>Pseudomonadota</taxon>
        <taxon>Betaproteobacteria</taxon>
        <taxon>Burkholderiales</taxon>
        <taxon>Burkholderiaceae</taxon>
        <taxon>Cupriavidus</taxon>
    </lineage>
</organism>
<dbReference type="SUPFAM" id="SSF53474">
    <property type="entry name" value="alpha/beta-Hydrolases"/>
    <property type="match status" value="1"/>
</dbReference>
<name>A0A375HAK5_9BURK</name>
<evidence type="ECO:0000313" key="1">
    <source>
        <dbReference type="EMBL" id="SOZ75387.1"/>
    </source>
</evidence>
<accession>A0A375HAK5</accession>